<organism evidence="18 19">
    <name type="scientific">Paraburkholderia rhizosphaerae</name>
    <dbReference type="NCBI Taxonomy" id="480658"/>
    <lineage>
        <taxon>Bacteria</taxon>
        <taxon>Pseudomonadati</taxon>
        <taxon>Pseudomonadota</taxon>
        <taxon>Betaproteobacteria</taxon>
        <taxon>Burkholderiales</taxon>
        <taxon>Burkholderiaceae</taxon>
        <taxon>Paraburkholderia</taxon>
    </lineage>
</organism>
<reference evidence="18 19" key="1">
    <citation type="submission" date="2019-03" db="EMBL/GenBank/DDBJ databases">
        <title>Genomic Encyclopedia of Type Strains, Phase III (KMG-III): the genomes of soil and plant-associated and newly described type strains.</title>
        <authorList>
            <person name="Whitman W."/>
        </authorList>
    </citation>
    <scope>NUCLEOTIDE SEQUENCE [LARGE SCALE GENOMIC DNA]</scope>
    <source>
        <strain evidence="18 19">LMG 29544</strain>
    </source>
</reference>
<dbReference type="InterPro" id="IPR003661">
    <property type="entry name" value="HisK_dim/P_dom"/>
</dbReference>
<evidence type="ECO:0000259" key="17">
    <source>
        <dbReference type="PROSITE" id="PS50885"/>
    </source>
</evidence>
<evidence type="ECO:0000256" key="4">
    <source>
        <dbReference type="ARBA" id="ARBA00022475"/>
    </source>
</evidence>
<keyword evidence="7" id="KW-0808">Transferase</keyword>
<dbReference type="InterPro" id="IPR003594">
    <property type="entry name" value="HATPase_dom"/>
</dbReference>
<dbReference type="Pfam" id="PF02518">
    <property type="entry name" value="HATPase_c"/>
    <property type="match status" value="1"/>
</dbReference>
<keyword evidence="10 18" id="KW-0418">Kinase</keyword>
<proteinExistence type="predicted"/>
<evidence type="ECO:0000256" key="11">
    <source>
        <dbReference type="ARBA" id="ARBA00022840"/>
    </source>
</evidence>
<keyword evidence="9" id="KW-0547">Nucleotide-binding</keyword>
<keyword evidence="4" id="KW-1003">Cell membrane</keyword>
<dbReference type="PANTHER" id="PTHR44936">
    <property type="entry name" value="SENSOR PROTEIN CREC"/>
    <property type="match status" value="1"/>
</dbReference>
<dbReference type="InterPro" id="IPR005467">
    <property type="entry name" value="His_kinase_dom"/>
</dbReference>
<dbReference type="Gene3D" id="1.10.287.130">
    <property type="match status" value="1"/>
</dbReference>
<dbReference type="EMBL" id="SORE01000008">
    <property type="protein sequence ID" value="TDY50990.1"/>
    <property type="molecule type" value="Genomic_DNA"/>
</dbReference>
<dbReference type="InterPro" id="IPR036890">
    <property type="entry name" value="HATPase_C_sf"/>
</dbReference>
<evidence type="ECO:0000313" key="18">
    <source>
        <dbReference type="EMBL" id="TDY50990.1"/>
    </source>
</evidence>
<dbReference type="OrthoDB" id="9804645at2"/>
<dbReference type="EC" id="2.7.13.3" evidence="3"/>
<dbReference type="PANTHER" id="PTHR44936:SF5">
    <property type="entry name" value="SENSOR HISTIDINE KINASE ENVZ"/>
    <property type="match status" value="1"/>
</dbReference>
<accession>A0A4R8LTF3</accession>
<feature type="transmembrane region" description="Helical" evidence="15">
    <location>
        <begin position="15"/>
        <end position="37"/>
    </location>
</feature>
<sequence length="438" mass="47516">MMKCAWCHSLLGRNVALLVALVIVSQISAVIVFILFVQKPHIAEAASLMASQVTTIDQLLQHVPESQREQYVQWFNGRDHAPPGAIPVAHTSLVSPIRGLEARWFMNELIRSLPDDIELRIQSTTEHRLWAQVHIADKQYWVSLSSLSGVPNTRYEGMSAAIALSVALASIATLAAYALHRRINRPLKHLVEAAQHLGDGGRPAPVPVEGPTEIATVAEAFNGMIRRLSDNEVARAMMLAGISHDIRTPLTKLRLAIAMNDKGGTDLASAERFIDDIDMIVGQFIDFARGTHDEEAVTGNLNELVEQLVADFAGLGHDFHRDLKPLPLVRYGPVGMLRLLMNLMHNAVTHGKTGLSVRTWQEGRSACVGVTDEGPGVPGELLAHLVQPFKRGPQYKGKAAGAGLGLAIANQIAVQHGGKLTLATRSEGGFEAVLELPL</sequence>
<dbReference type="Gene3D" id="3.30.565.10">
    <property type="entry name" value="Histidine kinase-like ATPase, C-terminal domain"/>
    <property type="match status" value="1"/>
</dbReference>
<name>A0A4R8LTF3_9BURK</name>
<dbReference type="InterPro" id="IPR050980">
    <property type="entry name" value="2C_sensor_his_kinase"/>
</dbReference>
<dbReference type="CDD" id="cd06225">
    <property type="entry name" value="HAMP"/>
    <property type="match status" value="1"/>
</dbReference>
<evidence type="ECO:0000256" key="6">
    <source>
        <dbReference type="ARBA" id="ARBA00022553"/>
    </source>
</evidence>
<evidence type="ECO:0000256" key="9">
    <source>
        <dbReference type="ARBA" id="ARBA00022741"/>
    </source>
</evidence>
<dbReference type="InterPro" id="IPR036097">
    <property type="entry name" value="HisK_dim/P_sf"/>
</dbReference>
<evidence type="ECO:0000256" key="12">
    <source>
        <dbReference type="ARBA" id="ARBA00022989"/>
    </source>
</evidence>
<dbReference type="GO" id="GO:0005886">
    <property type="term" value="C:plasma membrane"/>
    <property type="evidence" value="ECO:0007669"/>
    <property type="project" value="UniProtKB-SubCell"/>
</dbReference>
<dbReference type="SMART" id="SM00304">
    <property type="entry name" value="HAMP"/>
    <property type="match status" value="1"/>
</dbReference>
<dbReference type="InterPro" id="IPR038421">
    <property type="entry name" value="RisS_PPD_sf"/>
</dbReference>
<dbReference type="InterPro" id="IPR003660">
    <property type="entry name" value="HAMP_dom"/>
</dbReference>
<evidence type="ECO:0000256" key="3">
    <source>
        <dbReference type="ARBA" id="ARBA00012438"/>
    </source>
</evidence>
<dbReference type="SUPFAM" id="SSF55874">
    <property type="entry name" value="ATPase domain of HSP90 chaperone/DNA topoisomerase II/histidine kinase"/>
    <property type="match status" value="1"/>
</dbReference>
<dbReference type="RefSeq" id="WP_134192208.1">
    <property type="nucleotide sequence ID" value="NZ_JBHLUW010000003.1"/>
</dbReference>
<dbReference type="SUPFAM" id="SSF47384">
    <property type="entry name" value="Homodimeric domain of signal transducing histidine kinase"/>
    <property type="match status" value="1"/>
</dbReference>
<dbReference type="Proteomes" id="UP000295509">
    <property type="component" value="Unassembled WGS sequence"/>
</dbReference>
<evidence type="ECO:0000313" key="19">
    <source>
        <dbReference type="Proteomes" id="UP000295509"/>
    </source>
</evidence>
<gene>
    <name evidence="18" type="ORF">BX592_108227</name>
</gene>
<evidence type="ECO:0000256" key="1">
    <source>
        <dbReference type="ARBA" id="ARBA00000085"/>
    </source>
</evidence>
<keyword evidence="11" id="KW-0067">ATP-binding</keyword>
<dbReference type="SUPFAM" id="SSF158472">
    <property type="entry name" value="HAMP domain-like"/>
    <property type="match status" value="1"/>
</dbReference>
<keyword evidence="12 15" id="KW-1133">Transmembrane helix</keyword>
<evidence type="ECO:0000256" key="8">
    <source>
        <dbReference type="ARBA" id="ARBA00022692"/>
    </source>
</evidence>
<feature type="domain" description="Histidine kinase" evidence="16">
    <location>
        <begin position="241"/>
        <end position="438"/>
    </location>
</feature>
<dbReference type="SMART" id="SM00388">
    <property type="entry name" value="HisKA"/>
    <property type="match status" value="1"/>
</dbReference>
<evidence type="ECO:0000256" key="13">
    <source>
        <dbReference type="ARBA" id="ARBA00023012"/>
    </source>
</evidence>
<evidence type="ECO:0000256" key="7">
    <source>
        <dbReference type="ARBA" id="ARBA00022679"/>
    </source>
</evidence>
<dbReference type="PROSITE" id="PS50885">
    <property type="entry name" value="HAMP"/>
    <property type="match status" value="1"/>
</dbReference>
<dbReference type="Gene3D" id="3.30.450.300">
    <property type="entry name" value="Sensor histidine kinase RisS, periplasmic domain"/>
    <property type="match status" value="1"/>
</dbReference>
<dbReference type="AlphaFoldDB" id="A0A4R8LTF3"/>
<dbReference type="Pfam" id="PF00512">
    <property type="entry name" value="HisKA"/>
    <property type="match status" value="1"/>
</dbReference>
<evidence type="ECO:0000256" key="14">
    <source>
        <dbReference type="ARBA" id="ARBA00023136"/>
    </source>
</evidence>
<dbReference type="Gene3D" id="1.10.8.500">
    <property type="entry name" value="HAMP domain in histidine kinase"/>
    <property type="match status" value="1"/>
</dbReference>
<dbReference type="CDD" id="cd00082">
    <property type="entry name" value="HisKA"/>
    <property type="match status" value="1"/>
</dbReference>
<dbReference type="InterPro" id="IPR004358">
    <property type="entry name" value="Sig_transdc_His_kin-like_C"/>
</dbReference>
<keyword evidence="19" id="KW-1185">Reference proteome</keyword>
<dbReference type="GO" id="GO:0000155">
    <property type="term" value="F:phosphorelay sensor kinase activity"/>
    <property type="evidence" value="ECO:0007669"/>
    <property type="project" value="InterPro"/>
</dbReference>
<comment type="caution">
    <text evidence="18">The sequence shown here is derived from an EMBL/GenBank/DDBJ whole genome shotgun (WGS) entry which is preliminary data.</text>
</comment>
<keyword evidence="13" id="KW-0902">Two-component regulatory system</keyword>
<dbReference type="PRINTS" id="PR00344">
    <property type="entry name" value="BCTRLSENSOR"/>
</dbReference>
<feature type="transmembrane region" description="Helical" evidence="15">
    <location>
        <begin position="158"/>
        <end position="179"/>
    </location>
</feature>
<evidence type="ECO:0000256" key="5">
    <source>
        <dbReference type="ARBA" id="ARBA00022519"/>
    </source>
</evidence>
<keyword evidence="6" id="KW-0597">Phosphoprotein</keyword>
<keyword evidence="5" id="KW-0997">Cell inner membrane</keyword>
<dbReference type="GO" id="GO:0005524">
    <property type="term" value="F:ATP binding"/>
    <property type="evidence" value="ECO:0007669"/>
    <property type="project" value="UniProtKB-KW"/>
</dbReference>
<feature type="domain" description="HAMP" evidence="17">
    <location>
        <begin position="181"/>
        <end position="233"/>
    </location>
</feature>
<comment type="subcellular location">
    <subcellularLocation>
        <location evidence="2">Cell inner membrane</location>
        <topology evidence="2">Multi-pass membrane protein</topology>
    </subcellularLocation>
</comment>
<dbReference type="Pfam" id="PF00672">
    <property type="entry name" value="HAMP"/>
    <property type="match status" value="1"/>
</dbReference>
<keyword evidence="8 15" id="KW-0812">Transmembrane</keyword>
<protein>
    <recommendedName>
        <fullName evidence="3">histidine kinase</fullName>
        <ecNumber evidence="3">2.7.13.3</ecNumber>
    </recommendedName>
</protein>
<evidence type="ECO:0000256" key="2">
    <source>
        <dbReference type="ARBA" id="ARBA00004429"/>
    </source>
</evidence>
<keyword evidence="14 15" id="KW-0472">Membrane</keyword>
<evidence type="ECO:0000259" key="16">
    <source>
        <dbReference type="PROSITE" id="PS50109"/>
    </source>
</evidence>
<dbReference type="PROSITE" id="PS50109">
    <property type="entry name" value="HIS_KIN"/>
    <property type="match status" value="1"/>
</dbReference>
<evidence type="ECO:0000256" key="10">
    <source>
        <dbReference type="ARBA" id="ARBA00022777"/>
    </source>
</evidence>
<evidence type="ECO:0000256" key="15">
    <source>
        <dbReference type="SAM" id="Phobius"/>
    </source>
</evidence>
<comment type="catalytic activity">
    <reaction evidence="1">
        <text>ATP + protein L-histidine = ADP + protein N-phospho-L-histidine.</text>
        <dbReference type="EC" id="2.7.13.3"/>
    </reaction>
</comment>
<dbReference type="SMART" id="SM00387">
    <property type="entry name" value="HATPase_c"/>
    <property type="match status" value="1"/>
</dbReference>